<dbReference type="Proteomes" id="UP000242188">
    <property type="component" value="Unassembled WGS sequence"/>
</dbReference>
<dbReference type="Pfam" id="PF18738">
    <property type="entry name" value="HEPN_DZIP3"/>
    <property type="match status" value="1"/>
</dbReference>
<dbReference type="AlphaFoldDB" id="A0A210Q706"/>
<sequence>MATNYPSSSETTNFARLSRLVIDICSDLLRSVLKVTLPPPGLTAILQSQRVHLYKNLERHQQQILYPSGGVFTGALGDLDFTLLYRLIRNIQGINILPHQKGWGRTPDNADRSLSANIDRLRVQRNEAYGHLPTASLSDADFNGRWAIIRQSVLEIETGTLTGDVFITAVDALLTMSMDPDTEKSYIQELEKQYNAELEVKAIVQEIKVKQGDMATDISDVATRQGAMATNISDVATRHGAMATNISDVATRQGAMATNISDVATRQGAMATNISDVATRQGAMATNISDVATRQGAMATNISDVATRQGAMATNISDVATRQGAMATNISDVATRQGAMATNISDVATRQGAMATDISDVATRQGAMATNISDVATRQGIIKDDVTAVKDKLDVLATNTSRKKELSPKIEAMIGEFYSQSVHRERGNVADDR</sequence>
<feature type="domain" description="DZIP3-like HEPN" evidence="1">
    <location>
        <begin position="42"/>
        <end position="186"/>
    </location>
</feature>
<gene>
    <name evidence="2" type="ORF">KP79_PYT07033</name>
</gene>
<accession>A0A210Q706</accession>
<proteinExistence type="predicted"/>
<name>A0A210Q706_MIZYE</name>
<dbReference type="OrthoDB" id="5987069at2759"/>
<keyword evidence="3" id="KW-1185">Reference proteome</keyword>
<organism evidence="2 3">
    <name type="scientific">Mizuhopecten yessoensis</name>
    <name type="common">Japanese scallop</name>
    <name type="synonym">Patinopecten yessoensis</name>
    <dbReference type="NCBI Taxonomy" id="6573"/>
    <lineage>
        <taxon>Eukaryota</taxon>
        <taxon>Metazoa</taxon>
        <taxon>Spiralia</taxon>
        <taxon>Lophotrochozoa</taxon>
        <taxon>Mollusca</taxon>
        <taxon>Bivalvia</taxon>
        <taxon>Autobranchia</taxon>
        <taxon>Pteriomorphia</taxon>
        <taxon>Pectinida</taxon>
        <taxon>Pectinoidea</taxon>
        <taxon>Pectinidae</taxon>
        <taxon>Mizuhopecten</taxon>
    </lineage>
</organism>
<protein>
    <recommendedName>
        <fullName evidence="1">DZIP3-like HEPN domain-containing protein</fullName>
    </recommendedName>
</protein>
<reference evidence="2 3" key="1">
    <citation type="journal article" date="2017" name="Nat. Ecol. Evol.">
        <title>Scallop genome provides insights into evolution of bilaterian karyotype and development.</title>
        <authorList>
            <person name="Wang S."/>
            <person name="Zhang J."/>
            <person name="Jiao W."/>
            <person name="Li J."/>
            <person name="Xun X."/>
            <person name="Sun Y."/>
            <person name="Guo X."/>
            <person name="Huan P."/>
            <person name="Dong B."/>
            <person name="Zhang L."/>
            <person name="Hu X."/>
            <person name="Sun X."/>
            <person name="Wang J."/>
            <person name="Zhao C."/>
            <person name="Wang Y."/>
            <person name="Wang D."/>
            <person name="Huang X."/>
            <person name="Wang R."/>
            <person name="Lv J."/>
            <person name="Li Y."/>
            <person name="Zhang Z."/>
            <person name="Liu B."/>
            <person name="Lu W."/>
            <person name="Hui Y."/>
            <person name="Liang J."/>
            <person name="Zhou Z."/>
            <person name="Hou R."/>
            <person name="Li X."/>
            <person name="Liu Y."/>
            <person name="Li H."/>
            <person name="Ning X."/>
            <person name="Lin Y."/>
            <person name="Zhao L."/>
            <person name="Xing Q."/>
            <person name="Dou J."/>
            <person name="Li Y."/>
            <person name="Mao J."/>
            <person name="Guo H."/>
            <person name="Dou H."/>
            <person name="Li T."/>
            <person name="Mu C."/>
            <person name="Jiang W."/>
            <person name="Fu Q."/>
            <person name="Fu X."/>
            <person name="Miao Y."/>
            <person name="Liu J."/>
            <person name="Yu Q."/>
            <person name="Li R."/>
            <person name="Liao H."/>
            <person name="Li X."/>
            <person name="Kong Y."/>
            <person name="Jiang Z."/>
            <person name="Chourrout D."/>
            <person name="Li R."/>
            <person name="Bao Z."/>
        </authorList>
    </citation>
    <scope>NUCLEOTIDE SEQUENCE [LARGE SCALE GENOMIC DNA]</scope>
    <source>
        <strain evidence="2 3">PY_sf001</strain>
    </source>
</reference>
<evidence type="ECO:0000259" key="1">
    <source>
        <dbReference type="Pfam" id="PF18738"/>
    </source>
</evidence>
<dbReference type="EMBL" id="NEDP02004764">
    <property type="protein sequence ID" value="OWF44516.1"/>
    <property type="molecule type" value="Genomic_DNA"/>
</dbReference>
<dbReference type="InterPro" id="IPR041249">
    <property type="entry name" value="HEPN_DZIP3"/>
</dbReference>
<evidence type="ECO:0000313" key="2">
    <source>
        <dbReference type="EMBL" id="OWF44516.1"/>
    </source>
</evidence>
<comment type="caution">
    <text evidence="2">The sequence shown here is derived from an EMBL/GenBank/DDBJ whole genome shotgun (WGS) entry which is preliminary data.</text>
</comment>
<evidence type="ECO:0000313" key="3">
    <source>
        <dbReference type="Proteomes" id="UP000242188"/>
    </source>
</evidence>